<keyword evidence="2" id="KW-0614">Plasmid</keyword>
<feature type="compositionally biased region" description="Basic and acidic residues" evidence="1">
    <location>
        <begin position="109"/>
        <end position="121"/>
    </location>
</feature>
<proteinExistence type="predicted"/>
<reference evidence="2" key="1">
    <citation type="submission" date="2016-10" db="EMBL/GenBank/DDBJ databases">
        <title>Agrobacterium Ti plasmids: Classification based on T-DNA and Vir regions organization.</title>
        <authorList>
            <person name="Nabi N."/>
            <person name="Vial L."/>
            <person name="Ben Hafsa A."/>
            <person name="Chapulliot D."/>
            <person name="Berard A."/>
            <person name="Chauveau A."/>
            <person name="Le Paslier M.-C."/>
            <person name="Harzallah Skhiri F."/>
            <person name="Brunel D."/>
            <person name="Nesme X."/>
            <person name="Chaouachi M."/>
        </authorList>
    </citation>
    <scope>NUCLEOTIDE SEQUENCE</scope>
    <source>
        <strain evidence="2">CFBP296</strain>
        <plasmid evidence="2">pTi_CFBP296</plasmid>
    </source>
</reference>
<name>A0A2Z2PKK5_AGRTU</name>
<evidence type="ECO:0000256" key="1">
    <source>
        <dbReference type="SAM" id="MobiDB-lite"/>
    </source>
</evidence>
<sequence>MIHHLLVSSLENNRRRNARQLLLPSPVRSISWHIPVMVDFSRGRATSLSKDEVLAGPPWVSRKIQGVTVGKELKTLSKRELDAQRLRAAERALDKQVWQNPPVNPSRSQRGDANSHLRNERDERLESEMTIAHQAASVSVGEDRQALDAARSTLNELHNSPSSDDRANLSSPRAEICDRTTYPPSPSH</sequence>
<feature type="compositionally biased region" description="Polar residues" evidence="1">
    <location>
        <begin position="97"/>
        <end position="108"/>
    </location>
</feature>
<feature type="compositionally biased region" description="Polar residues" evidence="1">
    <location>
        <begin position="152"/>
        <end position="162"/>
    </location>
</feature>
<dbReference type="Pfam" id="PF06661">
    <property type="entry name" value="VirE3"/>
    <property type="match status" value="1"/>
</dbReference>
<feature type="region of interest" description="Disordered" evidence="1">
    <location>
        <begin position="150"/>
        <end position="188"/>
    </location>
</feature>
<organism evidence="2">
    <name type="scientific">Agrobacterium tumefaciens</name>
    <dbReference type="NCBI Taxonomy" id="358"/>
    <lineage>
        <taxon>Bacteria</taxon>
        <taxon>Pseudomonadati</taxon>
        <taxon>Pseudomonadota</taxon>
        <taxon>Alphaproteobacteria</taxon>
        <taxon>Hyphomicrobiales</taxon>
        <taxon>Rhizobiaceae</taxon>
        <taxon>Rhizobium/Agrobacterium group</taxon>
        <taxon>Agrobacterium</taxon>
        <taxon>Agrobacterium tumefaciens complex</taxon>
    </lineage>
</organism>
<dbReference type="AlphaFoldDB" id="A0A2Z2PKK5"/>
<geneLocation type="plasmid" evidence="2">
    <name>pTi_CFBP296</name>
</geneLocation>
<feature type="region of interest" description="Disordered" evidence="1">
    <location>
        <begin position="94"/>
        <end position="121"/>
    </location>
</feature>
<evidence type="ECO:0000313" key="2">
    <source>
        <dbReference type="EMBL" id="ASK43407.1"/>
    </source>
</evidence>
<dbReference type="InterPro" id="IPR009550">
    <property type="entry name" value="VirE3"/>
</dbReference>
<dbReference type="EMBL" id="KY000041">
    <property type="protein sequence ID" value="ASK43407.1"/>
    <property type="molecule type" value="Genomic_DNA"/>
</dbReference>
<protein>
    <submittedName>
        <fullName evidence="2">VirA/G regulated protein</fullName>
    </submittedName>
</protein>
<accession>A0A2Z2PKK5</accession>